<comment type="cofactor">
    <cofactor evidence="1">
        <name>Zn(2+)</name>
        <dbReference type="ChEBI" id="CHEBI:29105"/>
    </cofactor>
</comment>
<comment type="similarity">
    <text evidence="1">Belongs to the metallo-dependent hydrolases superfamily. Peptidase M19 family.</text>
</comment>
<keyword evidence="1" id="KW-0472">Membrane</keyword>
<reference evidence="2 3" key="1">
    <citation type="submission" date="2024-05" db="EMBL/GenBank/DDBJ databases">
        <authorList>
            <person name="Wallberg A."/>
        </authorList>
    </citation>
    <scope>NUCLEOTIDE SEQUENCE [LARGE SCALE GENOMIC DNA]</scope>
</reference>
<gene>
    <name evidence="2" type="ORF">MNOR_LOCUS20810</name>
</gene>
<keyword evidence="1" id="KW-0449">Lipoprotein</keyword>
<dbReference type="AlphaFoldDB" id="A0AAV2R4X2"/>
<comment type="caution">
    <text evidence="2">The sequence shown here is derived from an EMBL/GenBank/DDBJ whole genome shotgun (WGS) entry which is preliminary data.</text>
</comment>
<comment type="catalytic activity">
    <reaction evidence="1">
        <text>an L-aminoacyl-L-amino acid + H2O = 2 an L-alpha-amino acid</text>
        <dbReference type="Rhea" id="RHEA:48940"/>
        <dbReference type="ChEBI" id="CHEBI:15377"/>
        <dbReference type="ChEBI" id="CHEBI:59869"/>
        <dbReference type="ChEBI" id="CHEBI:77460"/>
        <dbReference type="EC" id="3.4.13.19"/>
    </reaction>
</comment>
<dbReference type="SUPFAM" id="SSF51556">
    <property type="entry name" value="Metallo-dependent hydrolases"/>
    <property type="match status" value="1"/>
</dbReference>
<sequence length="412" mass="47274">MIDSVFQCCLIETLNYIVNAIREMKQQKYMMYKSFPHAIKTQRVFDIISHLDWLENMSKNIKGVVLLHVSLFGINKSSHELDIWTASRELFKDYYRLQEIGVKSRFWDIFFKCPTSDLLEPYGRVCRLLHMMAQDLPIAISTIMFVFQHLGSLISAFLSIKGKREILQGLLLMHSHYNGPVWKFCCVHMCMYSWCDIFFSKNNKNFSYDISSNRNDSIFKEMVAVKSLKMFIRLGGFRCSSLLLLLPDPPPDPLPPIPHLYDSSSNRSDSILKEMADNGGVIMVTFVPFYLNGKINATVYDVIDHINHVRNVAGVDHVGIGSDFDGVPFTPEGLEDTSKYPNLFAELMLDPLWTEEDLKKLAGLNIIRALREVEQVKASLVNEAPWDVPIPITDLEGHTNCSNLWPEDRTDM</sequence>
<keyword evidence="1" id="KW-0645">Protease</keyword>
<dbReference type="Pfam" id="PF01244">
    <property type="entry name" value="Peptidase_M19"/>
    <property type="match status" value="1"/>
</dbReference>
<dbReference type="PANTHER" id="PTHR10443">
    <property type="entry name" value="MICROSOMAL DIPEPTIDASE"/>
    <property type="match status" value="1"/>
</dbReference>
<keyword evidence="1" id="KW-0325">Glycoprotein</keyword>
<comment type="subcellular location">
    <subcellularLocation>
        <location evidence="1">Membrane</location>
        <topology evidence="1">Lipid-anchor</topology>
        <topology evidence="1">GPI-anchor</topology>
    </subcellularLocation>
</comment>
<keyword evidence="1" id="KW-0224">Dipeptidase</keyword>
<keyword evidence="1" id="KW-0862">Zinc</keyword>
<dbReference type="GO" id="GO:0098552">
    <property type="term" value="C:side of membrane"/>
    <property type="evidence" value="ECO:0007669"/>
    <property type="project" value="UniProtKB-KW"/>
</dbReference>
<protein>
    <recommendedName>
        <fullName evidence="1">Dipeptidase</fullName>
        <ecNumber evidence="1">3.4.13.19</ecNumber>
    </recommendedName>
</protein>
<keyword evidence="1" id="KW-0479">Metal-binding</keyword>
<dbReference type="GO" id="GO:0046872">
    <property type="term" value="F:metal ion binding"/>
    <property type="evidence" value="ECO:0007669"/>
    <property type="project" value="UniProtKB-UniRule"/>
</dbReference>
<evidence type="ECO:0000313" key="3">
    <source>
        <dbReference type="Proteomes" id="UP001497623"/>
    </source>
</evidence>
<keyword evidence="3" id="KW-1185">Reference proteome</keyword>
<dbReference type="InterPro" id="IPR032466">
    <property type="entry name" value="Metal_Hydrolase"/>
</dbReference>
<keyword evidence="1" id="KW-0336">GPI-anchor</keyword>
<keyword evidence="1" id="KW-1015">Disulfide bond</keyword>
<dbReference type="PANTHER" id="PTHR10443:SF45">
    <property type="entry name" value="DIPEPTIDASE"/>
    <property type="match status" value="1"/>
</dbReference>
<accession>A0AAV2R4X2</accession>
<dbReference type="EMBL" id="CAXKWB010016307">
    <property type="protein sequence ID" value="CAL4115909.1"/>
    <property type="molecule type" value="Genomic_DNA"/>
</dbReference>
<organism evidence="2 3">
    <name type="scientific">Meganyctiphanes norvegica</name>
    <name type="common">Northern krill</name>
    <name type="synonym">Thysanopoda norvegica</name>
    <dbReference type="NCBI Taxonomy" id="48144"/>
    <lineage>
        <taxon>Eukaryota</taxon>
        <taxon>Metazoa</taxon>
        <taxon>Ecdysozoa</taxon>
        <taxon>Arthropoda</taxon>
        <taxon>Crustacea</taxon>
        <taxon>Multicrustacea</taxon>
        <taxon>Malacostraca</taxon>
        <taxon>Eumalacostraca</taxon>
        <taxon>Eucarida</taxon>
        <taxon>Euphausiacea</taxon>
        <taxon>Euphausiidae</taxon>
        <taxon>Meganyctiphanes</taxon>
    </lineage>
</organism>
<keyword evidence="1" id="KW-0482">Metalloprotease</keyword>
<dbReference type="GO" id="GO:0070573">
    <property type="term" value="F:metallodipeptidase activity"/>
    <property type="evidence" value="ECO:0007669"/>
    <property type="project" value="InterPro"/>
</dbReference>
<dbReference type="GO" id="GO:0006508">
    <property type="term" value="P:proteolysis"/>
    <property type="evidence" value="ECO:0007669"/>
    <property type="project" value="UniProtKB-KW"/>
</dbReference>
<dbReference type="InterPro" id="IPR008257">
    <property type="entry name" value="Pept_M19"/>
</dbReference>
<name>A0AAV2R4X2_MEGNR</name>
<keyword evidence="1" id="KW-0378">Hydrolase</keyword>
<dbReference type="EC" id="3.4.13.19" evidence="1"/>
<evidence type="ECO:0000256" key="1">
    <source>
        <dbReference type="RuleBase" id="RU341113"/>
    </source>
</evidence>
<feature type="non-terminal residue" evidence="2">
    <location>
        <position position="412"/>
    </location>
</feature>
<dbReference type="Gene3D" id="3.20.20.140">
    <property type="entry name" value="Metal-dependent hydrolases"/>
    <property type="match status" value="1"/>
</dbReference>
<proteinExistence type="inferred from homology"/>
<dbReference type="Proteomes" id="UP001497623">
    <property type="component" value="Unassembled WGS sequence"/>
</dbReference>
<dbReference type="PROSITE" id="PS51365">
    <property type="entry name" value="RENAL_DIPEPTIDASE_2"/>
    <property type="match status" value="1"/>
</dbReference>
<evidence type="ECO:0000313" key="2">
    <source>
        <dbReference type="EMBL" id="CAL4115909.1"/>
    </source>
</evidence>
<comment type="subunit">
    <text evidence="1">Homodimer; disulfide-linked.</text>
</comment>